<dbReference type="GO" id="GO:0016491">
    <property type="term" value="F:oxidoreductase activity"/>
    <property type="evidence" value="ECO:0007669"/>
    <property type="project" value="UniProtKB-KW"/>
</dbReference>
<sequence>MVEQGVGARLLRKEDDRLMRGRGEFVGDIRLPGMRDVAFVRSPLAHARIKDIRIPPQYRDSVFIAADLEGVKPIRAVSGLTGFKVSEQPILAFEKVRQVGELIAMCVADTRAEAEDIAAAVEVDFEELPAVHDMLLAKRPDSA</sequence>
<keyword evidence="2" id="KW-0560">Oxidoreductase</keyword>
<keyword evidence="5" id="KW-1185">Reference proteome</keyword>
<dbReference type="InterPro" id="IPR000674">
    <property type="entry name" value="Ald_Oxase/Xan_DH_a/b"/>
</dbReference>
<dbReference type="PANTHER" id="PTHR11908:SF132">
    <property type="entry name" value="ALDEHYDE OXIDASE 1-RELATED"/>
    <property type="match status" value="1"/>
</dbReference>
<dbReference type="Gene3D" id="3.90.1170.50">
    <property type="entry name" value="Aldehyde oxidase/xanthine dehydrogenase, a/b hammerhead"/>
    <property type="match status" value="1"/>
</dbReference>
<evidence type="ECO:0000313" key="4">
    <source>
        <dbReference type="EMBL" id="NGX96727.1"/>
    </source>
</evidence>
<dbReference type="SUPFAM" id="SSF54665">
    <property type="entry name" value="CO dehydrogenase molybdoprotein N-domain-like"/>
    <property type="match status" value="1"/>
</dbReference>
<organism evidence="4 5">
    <name type="scientific">Candidatus Afipia apatlaquensis</name>
    <dbReference type="NCBI Taxonomy" id="2712852"/>
    <lineage>
        <taxon>Bacteria</taxon>
        <taxon>Pseudomonadati</taxon>
        <taxon>Pseudomonadota</taxon>
        <taxon>Alphaproteobacteria</taxon>
        <taxon>Hyphomicrobiales</taxon>
        <taxon>Nitrobacteraceae</taxon>
        <taxon>Afipia</taxon>
    </lineage>
</organism>
<evidence type="ECO:0000259" key="3">
    <source>
        <dbReference type="SMART" id="SM01008"/>
    </source>
</evidence>
<accession>A0A7C9VFS6</accession>
<keyword evidence="1" id="KW-0500">Molybdenum</keyword>
<dbReference type="EMBL" id="JAAMRR010000834">
    <property type="protein sequence ID" value="NGX96727.1"/>
    <property type="molecule type" value="Genomic_DNA"/>
</dbReference>
<protein>
    <submittedName>
        <fullName evidence="4">Xanthine dehydrogenase family protein molybdopterin-binding subunit</fullName>
    </submittedName>
</protein>
<comment type="caution">
    <text evidence="4">The sequence shown here is derived from an EMBL/GenBank/DDBJ whole genome shotgun (WGS) entry which is preliminary data.</text>
</comment>
<dbReference type="SMART" id="SM01008">
    <property type="entry name" value="Ald_Xan_dh_C"/>
    <property type="match status" value="1"/>
</dbReference>
<gene>
    <name evidence="4" type="ORF">G4V63_16380</name>
</gene>
<evidence type="ECO:0000256" key="1">
    <source>
        <dbReference type="ARBA" id="ARBA00022505"/>
    </source>
</evidence>
<reference evidence="4" key="1">
    <citation type="submission" date="2020-02" db="EMBL/GenBank/DDBJ databases">
        <title>Draft genome sequence of Candidatus Afipia apatlaquensis IBT-C3, a potential strain for decolorization of textile dyes.</title>
        <authorList>
            <person name="Sanchez-Reyes A."/>
            <person name="Breton-Deval L."/>
            <person name="Mangelson H."/>
            <person name="Sanchez-Flores A."/>
        </authorList>
    </citation>
    <scope>NUCLEOTIDE SEQUENCE [LARGE SCALE GENOMIC DNA]</scope>
    <source>
        <strain evidence="4">IBT-C3</strain>
    </source>
</reference>
<dbReference type="Proteomes" id="UP000480266">
    <property type="component" value="Unassembled WGS sequence"/>
</dbReference>
<feature type="non-terminal residue" evidence="4">
    <location>
        <position position="143"/>
    </location>
</feature>
<dbReference type="Pfam" id="PF01315">
    <property type="entry name" value="Ald_Xan_dh_C"/>
    <property type="match status" value="1"/>
</dbReference>
<dbReference type="InterPro" id="IPR016208">
    <property type="entry name" value="Ald_Oxase/xanthine_DH-like"/>
</dbReference>
<proteinExistence type="predicted"/>
<dbReference type="InterPro" id="IPR036856">
    <property type="entry name" value="Ald_Oxase/Xan_DH_a/b_sf"/>
</dbReference>
<evidence type="ECO:0000313" key="5">
    <source>
        <dbReference type="Proteomes" id="UP000480266"/>
    </source>
</evidence>
<dbReference type="PANTHER" id="PTHR11908">
    <property type="entry name" value="XANTHINE DEHYDROGENASE"/>
    <property type="match status" value="1"/>
</dbReference>
<name>A0A7C9VFS6_9BRAD</name>
<evidence type="ECO:0000256" key="2">
    <source>
        <dbReference type="ARBA" id="ARBA00023002"/>
    </source>
</evidence>
<feature type="domain" description="Aldehyde oxidase/xanthine dehydrogenase a/b hammerhead" evidence="3">
    <location>
        <begin position="20"/>
        <end position="129"/>
    </location>
</feature>
<dbReference type="AlphaFoldDB" id="A0A7C9VFS6"/>
<dbReference type="GO" id="GO:0005506">
    <property type="term" value="F:iron ion binding"/>
    <property type="evidence" value="ECO:0007669"/>
    <property type="project" value="InterPro"/>
</dbReference>